<dbReference type="HOGENOM" id="CLU_003001_3_1_1"/>
<dbReference type="VEuPathDB" id="VectorBase:AAEL018127"/>
<evidence type="ECO:0000313" key="1">
    <source>
        <dbReference type="EMBL" id="EAT41406.1"/>
    </source>
</evidence>
<accession>Q174B9</accession>
<dbReference type="Proteomes" id="UP000682892">
    <property type="component" value="Chromosome 1"/>
</dbReference>
<sequence>MIPSVKENISKQDPESAEPIYAVINKQNKLKNQQKSTTRQQTSISMNFDRYYENVEGIRKQQDNQQLAMNDPAGLEGYLETSVSHKTDNLNNNSSTGDGIPVYAEVQKKMKTKKLPQRERFHGN</sequence>
<organism evidence="1 2">
    <name type="scientific">Aedes aegypti</name>
    <name type="common">Yellowfever mosquito</name>
    <name type="synonym">Culex aegypti</name>
    <dbReference type="NCBI Taxonomy" id="7159"/>
    <lineage>
        <taxon>Eukaryota</taxon>
        <taxon>Metazoa</taxon>
        <taxon>Ecdysozoa</taxon>
        <taxon>Arthropoda</taxon>
        <taxon>Hexapoda</taxon>
        <taxon>Insecta</taxon>
        <taxon>Pterygota</taxon>
        <taxon>Neoptera</taxon>
        <taxon>Endopterygota</taxon>
        <taxon>Diptera</taxon>
        <taxon>Nematocera</taxon>
        <taxon>Culicoidea</taxon>
        <taxon>Culicidae</taxon>
        <taxon>Culicinae</taxon>
        <taxon>Aedini</taxon>
        <taxon>Aedes</taxon>
        <taxon>Stegomyia</taxon>
    </lineage>
</organism>
<proteinExistence type="predicted"/>
<reference evidence="1" key="1">
    <citation type="submission" date="2005-10" db="EMBL/GenBank/DDBJ databases">
        <authorList>
            <person name="Loftus B.J."/>
            <person name="Nene V.M."/>
            <person name="Hannick L.I."/>
            <person name="Bidwell S."/>
            <person name="Haas B."/>
            <person name="Amedeo P."/>
            <person name="Orvis J."/>
            <person name="Wortman J.R."/>
            <person name="White O.R."/>
            <person name="Salzberg S."/>
            <person name="Shumway M."/>
            <person name="Koo H."/>
            <person name="Zhao Y."/>
            <person name="Holmes M."/>
            <person name="Miller J."/>
            <person name="Schatz M."/>
            <person name="Pop M."/>
            <person name="Pai G."/>
            <person name="Utterback T."/>
            <person name="Rogers Y.-H."/>
            <person name="Kravitz S."/>
            <person name="Fraser C.M."/>
        </authorList>
    </citation>
    <scope>NUCLEOTIDE SEQUENCE</scope>
    <source>
        <strain evidence="1">Liverpool</strain>
    </source>
</reference>
<name>Q174B9_AEDAE</name>
<evidence type="ECO:0000313" key="2">
    <source>
        <dbReference type="Proteomes" id="UP000682892"/>
    </source>
</evidence>
<gene>
    <name evidence="1" type="ORF">AaeL_AAEL006941</name>
</gene>
<dbReference type="EMBL" id="CH477414">
    <property type="protein sequence ID" value="EAT41406.1"/>
    <property type="molecule type" value="Genomic_DNA"/>
</dbReference>
<dbReference type="AlphaFoldDB" id="Q174B9"/>
<protein>
    <submittedName>
        <fullName evidence="1">AAEL006941-PA</fullName>
    </submittedName>
</protein>
<reference evidence="1" key="3">
    <citation type="submission" date="2012-09" db="EMBL/GenBank/DDBJ databases">
        <authorList>
            <consortium name="VectorBase"/>
        </authorList>
    </citation>
    <scope>NUCLEOTIDE SEQUENCE</scope>
    <source>
        <strain evidence="1">Liverpool</strain>
    </source>
</reference>
<reference evidence="1" key="2">
    <citation type="journal article" date="2007" name="Science">
        <title>Genome sequence of Aedes aegypti, a major arbovirus vector.</title>
        <authorList>
            <person name="Nene V."/>
            <person name="Wortman J.R."/>
            <person name="Lawson D."/>
            <person name="Haas B."/>
            <person name="Kodira C."/>
            <person name="Tu Z.J."/>
            <person name="Loftus B."/>
            <person name="Xi Z."/>
            <person name="Megy K."/>
            <person name="Grabherr M."/>
            <person name="Ren Q."/>
            <person name="Zdobnov E.M."/>
            <person name="Lobo N.F."/>
            <person name="Campbell K.S."/>
            <person name="Brown S.E."/>
            <person name="Bonaldo M.F."/>
            <person name="Zhu J."/>
            <person name="Sinkins S.P."/>
            <person name="Hogenkamp D.G."/>
            <person name="Amedeo P."/>
            <person name="Arensburger P."/>
            <person name="Atkinson P.W."/>
            <person name="Bidwell S."/>
            <person name="Biedler J."/>
            <person name="Birney E."/>
            <person name="Bruggner R.V."/>
            <person name="Costas J."/>
            <person name="Coy M.R."/>
            <person name="Crabtree J."/>
            <person name="Crawford M."/>
            <person name="Debruyn B."/>
            <person name="Decaprio D."/>
            <person name="Eiglmeier K."/>
            <person name="Eisenstadt E."/>
            <person name="El-Dorry H."/>
            <person name="Gelbart W.M."/>
            <person name="Gomes S.L."/>
            <person name="Hammond M."/>
            <person name="Hannick L.I."/>
            <person name="Hogan J.R."/>
            <person name="Holmes M.H."/>
            <person name="Jaffe D."/>
            <person name="Johnston J.S."/>
            <person name="Kennedy R.C."/>
            <person name="Koo H."/>
            <person name="Kravitz S."/>
            <person name="Kriventseva E.V."/>
            <person name="Kulp D."/>
            <person name="Labutti K."/>
            <person name="Lee E."/>
            <person name="Li S."/>
            <person name="Lovin D.D."/>
            <person name="Mao C."/>
            <person name="Mauceli E."/>
            <person name="Menck C.F."/>
            <person name="Miller J.R."/>
            <person name="Montgomery P."/>
            <person name="Mori A."/>
            <person name="Nascimento A.L."/>
            <person name="Naveira H.F."/>
            <person name="Nusbaum C."/>
            <person name="O'leary S."/>
            <person name="Orvis J."/>
            <person name="Pertea M."/>
            <person name="Quesneville H."/>
            <person name="Reidenbach K.R."/>
            <person name="Rogers Y.H."/>
            <person name="Roth C.W."/>
            <person name="Schneider J.R."/>
            <person name="Schatz M."/>
            <person name="Shumway M."/>
            <person name="Stanke M."/>
            <person name="Stinson E.O."/>
            <person name="Tubio J.M."/>
            <person name="Vanzee J.P."/>
            <person name="Verjovski-Almeida S."/>
            <person name="Werner D."/>
            <person name="White O."/>
            <person name="Wyder S."/>
            <person name="Zeng Q."/>
            <person name="Zhao Q."/>
            <person name="Zhao Y."/>
            <person name="Hill C.A."/>
            <person name="Raikhel A.S."/>
            <person name="Soares M.B."/>
            <person name="Knudson D.L."/>
            <person name="Lee N.H."/>
            <person name="Galagan J."/>
            <person name="Salzberg S.L."/>
            <person name="Paulsen I.T."/>
            <person name="Dimopoulos G."/>
            <person name="Collins F.H."/>
            <person name="Birren B."/>
            <person name="Fraser-Liggett C.M."/>
            <person name="Severson D.W."/>
        </authorList>
    </citation>
    <scope>NUCLEOTIDE SEQUENCE [LARGE SCALE GENOMIC DNA]</scope>
    <source>
        <strain evidence="1">Liverpool</strain>
    </source>
</reference>